<keyword evidence="1 3" id="KW-0378">Hydrolase</keyword>
<dbReference type="Gene3D" id="3.20.20.80">
    <property type="entry name" value="Glycosidases"/>
    <property type="match status" value="1"/>
</dbReference>
<keyword evidence="2 3" id="KW-0326">Glycosidase</keyword>
<gene>
    <name evidence="5" type="ORF">Ade02nite_03170</name>
</gene>
<keyword evidence="6" id="KW-1185">Reference proteome</keyword>
<feature type="domain" description="Glycoside hydrolase family 5" evidence="4">
    <location>
        <begin position="105"/>
        <end position="337"/>
    </location>
</feature>
<evidence type="ECO:0000256" key="1">
    <source>
        <dbReference type="ARBA" id="ARBA00022801"/>
    </source>
</evidence>
<evidence type="ECO:0000256" key="2">
    <source>
        <dbReference type="ARBA" id="ARBA00023295"/>
    </source>
</evidence>
<comment type="caution">
    <text evidence="5">The sequence shown here is derived from an EMBL/GenBank/DDBJ whole genome shotgun (WGS) entry which is preliminary data.</text>
</comment>
<reference evidence="5 6" key="1">
    <citation type="submission" date="2021-01" db="EMBL/GenBank/DDBJ databases">
        <title>Whole genome shotgun sequence of Actinoplanes deccanensis NBRC 13994.</title>
        <authorList>
            <person name="Komaki H."/>
            <person name="Tamura T."/>
        </authorList>
    </citation>
    <scope>NUCLEOTIDE SEQUENCE [LARGE SCALE GENOMIC DNA]</scope>
    <source>
        <strain evidence="5 6">NBRC 13994</strain>
    </source>
</reference>
<evidence type="ECO:0000313" key="6">
    <source>
        <dbReference type="Proteomes" id="UP000609879"/>
    </source>
</evidence>
<evidence type="ECO:0000259" key="4">
    <source>
        <dbReference type="Pfam" id="PF00150"/>
    </source>
</evidence>
<accession>A0ABQ3XVC3</accession>
<dbReference type="SUPFAM" id="SSF51445">
    <property type="entry name" value="(Trans)glycosidases"/>
    <property type="match status" value="1"/>
</dbReference>
<dbReference type="Proteomes" id="UP000609879">
    <property type="component" value="Unassembled WGS sequence"/>
</dbReference>
<name>A0ABQ3XVC3_9ACTN</name>
<organism evidence="5 6">
    <name type="scientific">Paractinoplanes deccanensis</name>
    <dbReference type="NCBI Taxonomy" id="113561"/>
    <lineage>
        <taxon>Bacteria</taxon>
        <taxon>Bacillati</taxon>
        <taxon>Actinomycetota</taxon>
        <taxon>Actinomycetes</taxon>
        <taxon>Micromonosporales</taxon>
        <taxon>Micromonosporaceae</taxon>
        <taxon>Paractinoplanes</taxon>
    </lineage>
</organism>
<dbReference type="EMBL" id="BOMI01000003">
    <property type="protein sequence ID" value="GID71676.1"/>
    <property type="molecule type" value="Genomic_DNA"/>
</dbReference>
<dbReference type="Gene3D" id="2.60.120.260">
    <property type="entry name" value="Galactose-binding domain-like"/>
    <property type="match status" value="1"/>
</dbReference>
<protein>
    <recommendedName>
        <fullName evidence="4">Glycoside hydrolase family 5 domain-containing protein</fullName>
    </recommendedName>
</protein>
<dbReference type="InterPro" id="IPR001547">
    <property type="entry name" value="Glyco_hydro_5"/>
</dbReference>
<evidence type="ECO:0000313" key="5">
    <source>
        <dbReference type="EMBL" id="GID71676.1"/>
    </source>
</evidence>
<comment type="similarity">
    <text evidence="3">Belongs to the glycosyl hydrolase 5 (cellulase A) family.</text>
</comment>
<dbReference type="Pfam" id="PF00150">
    <property type="entry name" value="Cellulase"/>
    <property type="match status" value="1"/>
</dbReference>
<proteinExistence type="inferred from homology"/>
<evidence type="ECO:0000256" key="3">
    <source>
        <dbReference type="RuleBase" id="RU361153"/>
    </source>
</evidence>
<dbReference type="InterPro" id="IPR017853">
    <property type="entry name" value="GH"/>
</dbReference>
<sequence length="536" mass="56748">MQSALFDIPALGSRISRQLATIRLTEGLPVISARRCSAALASALLLGLGVVNSAALVHNIAVGAPAHAVKQTTARATTTSSTPTLASRLNAVKNAKTLNYYPSTAGWSKMWTSWDAATIDADLARAASLGANNIRVIVFPTTFGWPTPSPTYVNRLDQFVDMAGARGMSVKLTLFDWWDGYTETDRSIAWAKTLLAPYKNDNRVLSVELQNEFNPDNATAVAWAKKIVPAVRAAFPTMPLTFSVDGGQGAQGMGKLKSLLAATPLDYYDFHFYGNSERALAMINQAEATVAPAPMVIGETGLSTLSSTEGEQAAFLGRVFEAAEIAGVPVAPWTLSDFASGAIPTSQVAKLPAQYNFGLYRLNGTAKPAAAVVKAGWANTAMPSSLMDPSFEAAAGQTPWRAYLPELGLATKTQAVRRTGSWSVTMSNTGKTSAGSPSYRVSPITPVKGGQKWHAEVWARGNATTGTTQIALSWFDINDKWLGGVSSNWLPNGTVGWTKLAVDGIAPAGAASMQVHIKSGENKGTVWFDDAVIVAS</sequence>